<feature type="binding site" evidence="6">
    <location>
        <position position="71"/>
    </location>
    <ligand>
        <name>Mg(2+)</name>
        <dbReference type="ChEBI" id="CHEBI:18420"/>
        <label>1</label>
        <note>catalytic</note>
    </ligand>
</feature>
<feature type="binding site" evidence="6">
    <location>
        <position position="86"/>
    </location>
    <ligand>
        <name>Mg(2+)</name>
        <dbReference type="ChEBI" id="CHEBI:18420"/>
        <label>1</label>
        <note>catalytic</note>
    </ligand>
</feature>
<comment type="catalytic activity">
    <reaction evidence="1 7">
        <text>a myo-inositol phosphate + H2O = myo-inositol + phosphate</text>
        <dbReference type="Rhea" id="RHEA:24056"/>
        <dbReference type="ChEBI" id="CHEBI:15377"/>
        <dbReference type="ChEBI" id="CHEBI:17268"/>
        <dbReference type="ChEBI" id="CHEBI:43474"/>
        <dbReference type="ChEBI" id="CHEBI:84139"/>
        <dbReference type="EC" id="3.1.3.25"/>
    </reaction>
</comment>
<dbReference type="PANTHER" id="PTHR20854">
    <property type="entry name" value="INOSITOL MONOPHOSPHATASE"/>
    <property type="match status" value="1"/>
</dbReference>
<keyword evidence="4 7" id="KW-0378">Hydrolase</keyword>
<dbReference type="Proteomes" id="UP000239907">
    <property type="component" value="Unassembled WGS sequence"/>
</dbReference>
<feature type="binding site" evidence="6">
    <location>
        <position position="89"/>
    </location>
    <ligand>
        <name>Mg(2+)</name>
        <dbReference type="ChEBI" id="CHEBI:18420"/>
        <label>1</label>
        <note>catalytic</note>
    </ligand>
</feature>
<evidence type="ECO:0000256" key="3">
    <source>
        <dbReference type="ARBA" id="ARBA00022723"/>
    </source>
</evidence>
<dbReference type="GO" id="GO:0046872">
    <property type="term" value="F:metal ion binding"/>
    <property type="evidence" value="ECO:0007669"/>
    <property type="project" value="UniProtKB-KW"/>
</dbReference>
<feature type="binding site" evidence="6">
    <location>
        <position position="215"/>
    </location>
    <ligand>
        <name>Mg(2+)</name>
        <dbReference type="ChEBI" id="CHEBI:18420"/>
        <label>1</label>
        <note>catalytic</note>
    </ligand>
</feature>
<dbReference type="Gene3D" id="3.40.190.80">
    <property type="match status" value="1"/>
</dbReference>
<comment type="caution">
    <text evidence="8">The sequence shown here is derived from an EMBL/GenBank/DDBJ whole genome shotgun (WGS) entry which is preliminary data.</text>
</comment>
<evidence type="ECO:0000256" key="7">
    <source>
        <dbReference type="RuleBase" id="RU364068"/>
    </source>
</evidence>
<organism evidence="8 9">
    <name type="scientific">Rubritalea profundi</name>
    <dbReference type="NCBI Taxonomy" id="1658618"/>
    <lineage>
        <taxon>Bacteria</taxon>
        <taxon>Pseudomonadati</taxon>
        <taxon>Verrucomicrobiota</taxon>
        <taxon>Verrucomicrobiia</taxon>
        <taxon>Verrucomicrobiales</taxon>
        <taxon>Rubritaleaceae</taxon>
        <taxon>Rubritalea</taxon>
    </lineage>
</organism>
<dbReference type="EMBL" id="MQWA01000001">
    <property type="protein sequence ID" value="PQJ29152.1"/>
    <property type="molecule type" value="Genomic_DNA"/>
</dbReference>
<comment type="cofactor">
    <cofactor evidence="2 6 7">
        <name>Mg(2+)</name>
        <dbReference type="ChEBI" id="CHEBI:18420"/>
    </cofactor>
</comment>
<dbReference type="PRINTS" id="PR01959">
    <property type="entry name" value="SBIMPHPHTASE"/>
</dbReference>
<keyword evidence="9" id="KW-1185">Reference proteome</keyword>
<dbReference type="GO" id="GO:0008934">
    <property type="term" value="F:inositol monophosphate 1-phosphatase activity"/>
    <property type="evidence" value="ECO:0007669"/>
    <property type="project" value="InterPro"/>
</dbReference>
<dbReference type="InterPro" id="IPR033942">
    <property type="entry name" value="IMPase"/>
</dbReference>
<sequence>MQDHLVSILPQCLATVAQASAFQLKHFRSMPAGADDQKAAREMVSFVDVESEKILFDELLPLVEGAGFFGEESGKTGSQELVWIVDPLDGTTNYLSGLDHFSISIALVKNGQPIMGILHRPCTQETWTCIKGKGLHYKSEPVAQVSQSLEAKDALFVTGFPYRSQDIASNFFACADEVLVTGRGIRRTGSAALDVANLSCGWYQGFWESDLQPYDIAAGLLFMQENGCIVTNHHGGAYNMFNDRIMVAGLPKVHATLQQIVAKHYT</sequence>
<dbReference type="Gene3D" id="3.30.540.10">
    <property type="entry name" value="Fructose-1,6-Bisphosphatase, subunit A, domain 1"/>
    <property type="match status" value="1"/>
</dbReference>
<dbReference type="RefSeq" id="WP_105043645.1">
    <property type="nucleotide sequence ID" value="NZ_MQWA01000001.1"/>
</dbReference>
<protein>
    <recommendedName>
        <fullName evidence="7">Inositol-1-monophosphatase</fullName>
        <ecNumber evidence="7">3.1.3.25</ecNumber>
    </recommendedName>
</protein>
<dbReference type="SUPFAM" id="SSF56655">
    <property type="entry name" value="Carbohydrate phosphatase"/>
    <property type="match status" value="1"/>
</dbReference>
<dbReference type="GO" id="GO:0007165">
    <property type="term" value="P:signal transduction"/>
    <property type="evidence" value="ECO:0007669"/>
    <property type="project" value="TreeGrafter"/>
</dbReference>
<dbReference type="InterPro" id="IPR000760">
    <property type="entry name" value="Inositol_monophosphatase-like"/>
</dbReference>
<evidence type="ECO:0000256" key="4">
    <source>
        <dbReference type="ARBA" id="ARBA00022801"/>
    </source>
</evidence>
<dbReference type="PRINTS" id="PR00377">
    <property type="entry name" value="IMPHPHTASES"/>
</dbReference>
<dbReference type="EC" id="3.1.3.25" evidence="7"/>
<evidence type="ECO:0000256" key="6">
    <source>
        <dbReference type="PIRSR" id="PIRSR600760-2"/>
    </source>
</evidence>
<dbReference type="GO" id="GO:0006020">
    <property type="term" value="P:inositol metabolic process"/>
    <property type="evidence" value="ECO:0007669"/>
    <property type="project" value="TreeGrafter"/>
</dbReference>
<dbReference type="InterPro" id="IPR020583">
    <property type="entry name" value="Inositol_monoP_metal-BS"/>
</dbReference>
<dbReference type="PROSITE" id="PS00629">
    <property type="entry name" value="IMP_1"/>
    <property type="match status" value="1"/>
</dbReference>
<dbReference type="OrthoDB" id="9772456at2"/>
<feature type="binding site" evidence="6">
    <location>
        <position position="88"/>
    </location>
    <ligand>
        <name>Mg(2+)</name>
        <dbReference type="ChEBI" id="CHEBI:18420"/>
        <label>1</label>
        <note>catalytic</note>
    </ligand>
</feature>
<comment type="similarity">
    <text evidence="7">Belongs to the inositol monophosphatase superfamily.</text>
</comment>
<dbReference type="CDD" id="cd01639">
    <property type="entry name" value="IMPase"/>
    <property type="match status" value="1"/>
</dbReference>
<reference evidence="8 9" key="1">
    <citation type="submission" date="2016-12" db="EMBL/GenBank/DDBJ databases">
        <title>Study of bacterial adaptation to deep sea.</title>
        <authorList>
            <person name="Song J."/>
            <person name="Yoshizawa S."/>
            <person name="Kogure K."/>
        </authorList>
    </citation>
    <scope>NUCLEOTIDE SEQUENCE [LARGE SCALE GENOMIC DNA]</scope>
    <source>
        <strain evidence="8 9">SAORIC-165</strain>
    </source>
</reference>
<keyword evidence="5 6" id="KW-0460">Magnesium</keyword>
<evidence type="ECO:0000313" key="8">
    <source>
        <dbReference type="EMBL" id="PQJ29152.1"/>
    </source>
</evidence>
<evidence type="ECO:0000256" key="5">
    <source>
        <dbReference type="ARBA" id="ARBA00022842"/>
    </source>
</evidence>
<dbReference type="Pfam" id="PF00459">
    <property type="entry name" value="Inositol_P"/>
    <property type="match status" value="1"/>
</dbReference>
<evidence type="ECO:0000313" key="9">
    <source>
        <dbReference type="Proteomes" id="UP000239907"/>
    </source>
</evidence>
<dbReference type="InterPro" id="IPR022337">
    <property type="entry name" value="Inositol_monophosphatase_SuhB"/>
</dbReference>
<keyword evidence="3 6" id="KW-0479">Metal-binding</keyword>
<name>A0A2S7U4C1_9BACT</name>
<evidence type="ECO:0000256" key="1">
    <source>
        <dbReference type="ARBA" id="ARBA00001033"/>
    </source>
</evidence>
<accession>A0A2S7U4C1</accession>
<dbReference type="AlphaFoldDB" id="A0A2S7U4C1"/>
<gene>
    <name evidence="8" type="ORF">BSZ32_12055</name>
</gene>
<evidence type="ECO:0000256" key="2">
    <source>
        <dbReference type="ARBA" id="ARBA00001946"/>
    </source>
</evidence>
<dbReference type="PANTHER" id="PTHR20854:SF4">
    <property type="entry name" value="INOSITOL-1-MONOPHOSPHATASE-RELATED"/>
    <property type="match status" value="1"/>
</dbReference>
<proteinExistence type="inferred from homology"/>